<dbReference type="InParanoid" id="E3NSE5"/>
<organism evidence="3">
    <name type="scientific">Caenorhabditis remanei</name>
    <name type="common">Caenorhabditis vulgaris</name>
    <dbReference type="NCBI Taxonomy" id="31234"/>
    <lineage>
        <taxon>Eukaryota</taxon>
        <taxon>Metazoa</taxon>
        <taxon>Ecdysozoa</taxon>
        <taxon>Nematoda</taxon>
        <taxon>Chromadorea</taxon>
        <taxon>Rhabditida</taxon>
        <taxon>Rhabditina</taxon>
        <taxon>Rhabditomorpha</taxon>
        <taxon>Rhabditoidea</taxon>
        <taxon>Rhabditidae</taxon>
        <taxon>Peloderinae</taxon>
        <taxon>Caenorhabditis</taxon>
    </lineage>
</organism>
<evidence type="ECO:0000313" key="2">
    <source>
        <dbReference type="EMBL" id="EFO90110.1"/>
    </source>
</evidence>
<dbReference type="eggNOG" id="ENOG502TFHF">
    <property type="taxonomic scope" value="Eukaryota"/>
</dbReference>
<sequence length="475" mass="52690">MAERQTVLGKENHPGENRYFGGLVGNKEIFVMTMIAVALYLIEGEHAKFVCTALTSVPPAIFSYKVLMNSNSTKEGYHSILFYWTIYGLLAVLDQFVGSPQGYNLIKGGLLGSVFLHSFRSNPHAFPIPWNTVDQTTGGMLTSIFTRYDSQGFIQKTESSGFDPRSPTITQFSSDDESEYMPTLLENELIDVSTACSFQPSLPMQSTQTLSPDFIYKTAVAKTTPIENEDDNAAGDNNINCGVKKSYEESSLNLQMAERQTVLGKENHPGENRYFGGLVGNKEIFVMTMIAVALYLIEGEHAKFVCTALTSVPPAIFSYKVLMNSNSTKEGYHSILFYWTIYGLLAVLDQFVGSPQGYNLIKGGLLGSVFLHSFRSNPHAFPIPWNTVDQTTGGMLTSIFTRYDSQGFIQKTESSGFDPRSPTITQFSSDDESEYMPTLLENELIDVSTACSFQPSLQCNQLKLFHLTSSIKLQL</sequence>
<dbReference type="Proteomes" id="UP000008281">
    <property type="component" value="Unassembled WGS sequence"/>
</dbReference>
<feature type="non-terminal residue" evidence="2">
    <location>
        <position position="475"/>
    </location>
</feature>
<accession>E3NSE5</accession>
<dbReference type="AlphaFoldDB" id="E3NSE5"/>
<evidence type="ECO:0000256" key="1">
    <source>
        <dbReference type="SAM" id="Phobius"/>
    </source>
</evidence>
<feature type="transmembrane region" description="Helical" evidence="1">
    <location>
        <begin position="20"/>
        <end position="42"/>
    </location>
</feature>
<name>E3NSE5_CAERE</name>
<proteinExistence type="predicted"/>
<dbReference type="EMBL" id="DS269943">
    <property type="protein sequence ID" value="EFO90110.1"/>
    <property type="molecule type" value="Genomic_DNA"/>
</dbReference>
<keyword evidence="3" id="KW-1185">Reference proteome</keyword>
<evidence type="ECO:0000313" key="3">
    <source>
        <dbReference type="Proteomes" id="UP000008281"/>
    </source>
</evidence>
<dbReference type="OrthoDB" id="5784868at2759"/>
<protein>
    <recommendedName>
        <fullName evidence="4">Receptor expression-enhancing protein</fullName>
    </recommendedName>
</protein>
<keyword evidence="1" id="KW-0812">Transmembrane</keyword>
<reference evidence="2" key="1">
    <citation type="submission" date="2007-07" db="EMBL/GenBank/DDBJ databases">
        <title>PCAP assembly of the Caenorhabditis remanei genome.</title>
        <authorList>
            <consortium name="The Caenorhabditis remanei Sequencing Consortium"/>
            <person name="Wilson R.K."/>
        </authorList>
    </citation>
    <scope>NUCLEOTIDE SEQUENCE [LARGE SCALE GENOMIC DNA]</scope>
    <source>
        <strain evidence="2">PB4641</strain>
    </source>
</reference>
<keyword evidence="1" id="KW-1133">Transmembrane helix</keyword>
<gene>
    <name evidence="2" type="ORF">CRE_15165</name>
</gene>
<dbReference type="STRING" id="31234.E3NSE5"/>
<evidence type="ECO:0008006" key="4">
    <source>
        <dbReference type="Google" id="ProtNLM"/>
    </source>
</evidence>
<dbReference type="HOGENOM" id="CLU_575196_0_0_1"/>
<keyword evidence="1" id="KW-0472">Membrane</keyword>